<feature type="region of interest" description="Disordered" evidence="2">
    <location>
        <begin position="282"/>
        <end position="328"/>
    </location>
</feature>
<proteinExistence type="predicted"/>
<evidence type="ECO:0000256" key="1">
    <source>
        <dbReference type="PROSITE-ProRule" id="PRU00047"/>
    </source>
</evidence>
<dbReference type="EMBL" id="BKCJ010336040">
    <property type="protein sequence ID" value="GEZ87707.1"/>
    <property type="molecule type" value="Genomic_DNA"/>
</dbReference>
<dbReference type="SUPFAM" id="SSF57756">
    <property type="entry name" value="Retrovirus zinc finger-like domains"/>
    <property type="match status" value="1"/>
</dbReference>
<comment type="caution">
    <text evidence="4">The sequence shown here is derived from an EMBL/GenBank/DDBJ whole genome shotgun (WGS) entry which is preliminary data.</text>
</comment>
<feature type="non-terminal residue" evidence="4">
    <location>
        <position position="1"/>
    </location>
</feature>
<dbReference type="InterPro" id="IPR001878">
    <property type="entry name" value="Znf_CCHC"/>
</dbReference>
<dbReference type="GO" id="GO:0003676">
    <property type="term" value="F:nucleic acid binding"/>
    <property type="evidence" value="ECO:0007669"/>
    <property type="project" value="InterPro"/>
</dbReference>
<dbReference type="Pfam" id="PF22936">
    <property type="entry name" value="Pol_BBD"/>
    <property type="match status" value="1"/>
</dbReference>
<feature type="compositionally biased region" description="Basic and acidic residues" evidence="2">
    <location>
        <begin position="304"/>
        <end position="316"/>
    </location>
</feature>
<accession>A0A699IUT7</accession>
<evidence type="ECO:0000256" key="2">
    <source>
        <dbReference type="SAM" id="MobiDB-lite"/>
    </source>
</evidence>
<keyword evidence="1" id="KW-0863">Zinc-finger</keyword>
<evidence type="ECO:0000259" key="3">
    <source>
        <dbReference type="PROSITE" id="PS50158"/>
    </source>
</evidence>
<feature type="non-terminal residue" evidence="4">
    <location>
        <position position="416"/>
    </location>
</feature>
<dbReference type="Pfam" id="PF00098">
    <property type="entry name" value="zf-CCHC"/>
    <property type="match status" value="1"/>
</dbReference>
<dbReference type="SMART" id="SM00343">
    <property type="entry name" value="ZnF_C2HC"/>
    <property type="match status" value="1"/>
</dbReference>
<evidence type="ECO:0000313" key="4">
    <source>
        <dbReference type="EMBL" id="GEZ87707.1"/>
    </source>
</evidence>
<organism evidence="4">
    <name type="scientific">Tanacetum cinerariifolium</name>
    <name type="common">Dalmatian daisy</name>
    <name type="synonym">Chrysanthemum cinerariifolium</name>
    <dbReference type="NCBI Taxonomy" id="118510"/>
    <lineage>
        <taxon>Eukaryota</taxon>
        <taxon>Viridiplantae</taxon>
        <taxon>Streptophyta</taxon>
        <taxon>Embryophyta</taxon>
        <taxon>Tracheophyta</taxon>
        <taxon>Spermatophyta</taxon>
        <taxon>Magnoliopsida</taxon>
        <taxon>eudicotyledons</taxon>
        <taxon>Gunneridae</taxon>
        <taxon>Pentapetalae</taxon>
        <taxon>asterids</taxon>
        <taxon>campanulids</taxon>
        <taxon>Asterales</taxon>
        <taxon>Asteraceae</taxon>
        <taxon>Asteroideae</taxon>
        <taxon>Anthemideae</taxon>
        <taxon>Anthemidinae</taxon>
        <taxon>Tanacetum</taxon>
    </lineage>
</organism>
<feature type="domain" description="CCHC-type" evidence="3">
    <location>
        <begin position="171"/>
        <end position="185"/>
    </location>
</feature>
<protein>
    <recommendedName>
        <fullName evidence="3">CCHC-type domain-containing protein</fullName>
    </recommendedName>
</protein>
<dbReference type="GO" id="GO:0008270">
    <property type="term" value="F:zinc ion binding"/>
    <property type="evidence" value="ECO:0007669"/>
    <property type="project" value="UniProtKB-KW"/>
</dbReference>
<dbReference type="Gene3D" id="4.10.60.10">
    <property type="entry name" value="Zinc finger, CCHC-type"/>
    <property type="match status" value="1"/>
</dbReference>
<keyword evidence="1" id="KW-0862">Zinc</keyword>
<dbReference type="Pfam" id="PF14223">
    <property type="entry name" value="Retrotran_gag_2"/>
    <property type="match status" value="1"/>
</dbReference>
<dbReference type="AlphaFoldDB" id="A0A699IUT7"/>
<name>A0A699IUT7_TANCI</name>
<dbReference type="InterPro" id="IPR036875">
    <property type="entry name" value="Znf_CCHC_sf"/>
</dbReference>
<dbReference type="InterPro" id="IPR054722">
    <property type="entry name" value="PolX-like_BBD"/>
</dbReference>
<gene>
    <name evidence="4" type="ORF">Tci_559680</name>
</gene>
<dbReference type="PROSITE" id="PS50158">
    <property type="entry name" value="ZF_CCHC"/>
    <property type="match status" value="1"/>
</dbReference>
<reference evidence="4" key="1">
    <citation type="journal article" date="2019" name="Sci. Rep.">
        <title>Draft genome of Tanacetum cinerariifolium, the natural source of mosquito coil.</title>
        <authorList>
            <person name="Yamashiro T."/>
            <person name="Shiraishi A."/>
            <person name="Satake H."/>
            <person name="Nakayama K."/>
        </authorList>
    </citation>
    <scope>NUCLEOTIDE SEQUENCE</scope>
</reference>
<keyword evidence="1" id="KW-0479">Metal-binding</keyword>
<sequence length="416" mass="46422">NGDSPPPKRTVDGVEQTYPPTTAEEKLARKNELKAKGTLLMALPNEHQPKFNSYKNAKSLIEAIEKRFRGNKESKKTQKTLLKQQYKNFNGSSSEGLDQTYDRLQKLISQLEILDNADLQQIDADDLEKMDLKWQIAMLTMRARRFLKNTGKKVGTNGSKTIGFDKTKVECYNCHKNGHFARECRAPRENRNKEPVRKNVTVETTYAKALVAQDEIGYDLSDQAEDGPTNFALMAYTSAGYHAVSPPYTGNFMPSKPDLILADVDEYVVSESVTSMPAIATNKAKTSESKPKSVSEPLIEDWISDSKDENETESKSKQRKPSFAKEKEIINSGCSRHMTGNMSCLSEYEEINGGYVAFGGDPKGGKITGKGKISTDTECVVLSPDFKLLDESRVLLRVPRKNNMYSFDLKNVAPSG</sequence>